<organism evidence="5 6">
    <name type="scientific">Harenicola maris</name>
    <dbReference type="NCBI Taxonomy" id="2841044"/>
    <lineage>
        <taxon>Bacteria</taxon>
        <taxon>Pseudomonadati</taxon>
        <taxon>Pseudomonadota</taxon>
        <taxon>Alphaproteobacteria</taxon>
        <taxon>Rhodobacterales</taxon>
        <taxon>Paracoccaceae</taxon>
        <taxon>Harenicola</taxon>
    </lineage>
</organism>
<dbReference type="PANTHER" id="PTHR43176">
    <property type="entry name" value="3-HYDROXYISOBUTYRYL-COA HYDROLASE-RELATED"/>
    <property type="match status" value="1"/>
</dbReference>
<dbReference type="GO" id="GO:0006574">
    <property type="term" value="P:L-valine catabolic process"/>
    <property type="evidence" value="ECO:0007669"/>
    <property type="project" value="TreeGrafter"/>
</dbReference>
<dbReference type="Gene3D" id="3.90.226.10">
    <property type="entry name" value="2-enoyl-CoA Hydratase, Chain A, domain 1"/>
    <property type="match status" value="1"/>
</dbReference>
<dbReference type="InterPro" id="IPR032259">
    <property type="entry name" value="HIBYL-CoA-H"/>
</dbReference>
<comment type="caution">
    <text evidence="5">The sequence shown here is derived from an EMBL/GenBank/DDBJ whole genome shotgun (WGS) entry which is preliminary data.</text>
</comment>
<feature type="domain" description="Enoyl-CoA hydratase/isomerase" evidence="4">
    <location>
        <begin position="13"/>
        <end position="319"/>
    </location>
</feature>
<dbReference type="CDD" id="cd06558">
    <property type="entry name" value="crotonase-like"/>
    <property type="match status" value="1"/>
</dbReference>
<dbReference type="InterPro" id="IPR045004">
    <property type="entry name" value="ECH_dom"/>
</dbReference>
<dbReference type="PANTHER" id="PTHR43176:SF3">
    <property type="entry name" value="3-HYDROXYISOBUTYRYL-COA HYDROLASE, MITOCHONDRIAL"/>
    <property type="match status" value="1"/>
</dbReference>
<dbReference type="GO" id="GO:0003860">
    <property type="term" value="F:3-hydroxyisobutyryl-CoA hydrolase activity"/>
    <property type="evidence" value="ECO:0007669"/>
    <property type="project" value="UniProtKB-EC"/>
</dbReference>
<dbReference type="Proteomes" id="UP001315686">
    <property type="component" value="Unassembled WGS sequence"/>
</dbReference>
<dbReference type="EMBL" id="JADQAZ010000001">
    <property type="protein sequence ID" value="MBT0956448.1"/>
    <property type="molecule type" value="Genomic_DNA"/>
</dbReference>
<dbReference type="RefSeq" id="WP_327792650.1">
    <property type="nucleotide sequence ID" value="NZ_JADQAZ010000001.1"/>
</dbReference>
<dbReference type="NCBIfam" id="NF004127">
    <property type="entry name" value="PRK05617.1"/>
    <property type="match status" value="1"/>
</dbReference>
<dbReference type="InterPro" id="IPR029045">
    <property type="entry name" value="ClpP/crotonase-like_dom_sf"/>
</dbReference>
<gene>
    <name evidence="5" type="ORF">IV417_03545</name>
</gene>
<evidence type="ECO:0000313" key="6">
    <source>
        <dbReference type="Proteomes" id="UP001315686"/>
    </source>
</evidence>
<protein>
    <recommendedName>
        <fullName evidence="2">3-hydroxyisobutyryl-CoA hydrolase</fullName>
        <ecNumber evidence="2">3.1.2.4</ecNumber>
    </recommendedName>
</protein>
<evidence type="ECO:0000256" key="2">
    <source>
        <dbReference type="ARBA" id="ARBA00011915"/>
    </source>
</evidence>
<comment type="catalytic activity">
    <reaction evidence="1">
        <text>3-hydroxy-2-methylpropanoyl-CoA + H2O = 3-hydroxy-2-methylpropanoate + CoA + H(+)</text>
        <dbReference type="Rhea" id="RHEA:20888"/>
        <dbReference type="ChEBI" id="CHEBI:11805"/>
        <dbReference type="ChEBI" id="CHEBI:15377"/>
        <dbReference type="ChEBI" id="CHEBI:15378"/>
        <dbReference type="ChEBI" id="CHEBI:57287"/>
        <dbReference type="ChEBI" id="CHEBI:57340"/>
        <dbReference type="EC" id="3.1.2.4"/>
    </reaction>
</comment>
<dbReference type="EC" id="3.1.2.4" evidence="2"/>
<dbReference type="GO" id="GO:0005829">
    <property type="term" value="C:cytosol"/>
    <property type="evidence" value="ECO:0007669"/>
    <property type="project" value="TreeGrafter"/>
</dbReference>
<evidence type="ECO:0000256" key="3">
    <source>
        <dbReference type="ARBA" id="ARBA00022801"/>
    </source>
</evidence>
<dbReference type="AlphaFoldDB" id="A0AAP2CRN7"/>
<reference evidence="5 6" key="1">
    <citation type="journal article" date="2021" name="Arch. Microbiol.">
        <title>Harenicola maris gen. nov., sp. nov. isolated from the Sea of Japan shallow sediments.</title>
        <authorList>
            <person name="Romanenko L.A."/>
            <person name="Kurilenko V.V."/>
            <person name="Chernysheva N.Y."/>
            <person name="Tekutyeva L.A."/>
            <person name="Velansky P.V."/>
            <person name="Svetashev V.I."/>
            <person name="Isaeva M.P."/>
        </authorList>
    </citation>
    <scope>NUCLEOTIDE SEQUENCE [LARGE SCALE GENOMIC DNA]</scope>
    <source>
        <strain evidence="5 6">KMM 3653</strain>
    </source>
</reference>
<accession>A0AAP2CRN7</accession>
<evidence type="ECO:0000256" key="1">
    <source>
        <dbReference type="ARBA" id="ARBA00001709"/>
    </source>
</evidence>
<keyword evidence="6" id="KW-1185">Reference proteome</keyword>
<name>A0AAP2CRN7_9RHOB</name>
<dbReference type="SUPFAM" id="SSF52096">
    <property type="entry name" value="ClpP/crotonase"/>
    <property type="match status" value="1"/>
</dbReference>
<keyword evidence="3" id="KW-0378">Hydrolase</keyword>
<evidence type="ECO:0000259" key="4">
    <source>
        <dbReference type="Pfam" id="PF16113"/>
    </source>
</evidence>
<sequence>MSDIDIRKQGRAGRITLTRPKALNALTYEMCLAIDAALKDWATDDDIALLVIDAEGERAFCAGGDIAKMYETGLAGDFAYGRKFWADEYRMNARLAEFPKPVVTLLQGFTMGGGVGVGCHGSHRIVCESSQIAMPECGIGLVPDVGGSLILANAPGRLGEYLGTTGMRMGPADAIYAGFADYFVPQADWPALIDALCTTGDWEAVDRAASPAPEGSLQDMQAQVDRHFAGQTLGDILRSLRHEESDFTHGALKALGHPAPLSMACTVEMMHRLRGDKTIRQALDLEYRFTYRAMEHGDFIEGIRAQIIDKDKSPKWRLGLEDTIAAEVPRMLMPLGAERLQFEEETS</sequence>
<evidence type="ECO:0000313" key="5">
    <source>
        <dbReference type="EMBL" id="MBT0956448.1"/>
    </source>
</evidence>
<dbReference type="Pfam" id="PF16113">
    <property type="entry name" value="ECH_2"/>
    <property type="match status" value="1"/>
</dbReference>
<proteinExistence type="predicted"/>